<accession>A0A1Y1L1D4</accession>
<protein>
    <submittedName>
        <fullName evidence="1">Uncharacterized protein</fullName>
    </submittedName>
</protein>
<dbReference type="PANTHER" id="PTHR11012:SF30">
    <property type="entry name" value="PROTEIN KINASE-LIKE DOMAIN-CONTAINING"/>
    <property type="match status" value="1"/>
</dbReference>
<dbReference type="AlphaFoldDB" id="A0A1Y1L1D4"/>
<evidence type="ECO:0000313" key="1">
    <source>
        <dbReference type="EMBL" id="JAV65755.1"/>
    </source>
</evidence>
<dbReference type="PANTHER" id="PTHR11012">
    <property type="entry name" value="PROTEIN KINASE-LIKE DOMAIN-CONTAINING"/>
    <property type="match status" value="1"/>
</dbReference>
<proteinExistence type="predicted"/>
<organism evidence="1">
    <name type="scientific">Photinus pyralis</name>
    <name type="common">Common eastern firefly</name>
    <name type="synonym">Lampyris pyralis</name>
    <dbReference type="NCBI Taxonomy" id="7054"/>
    <lineage>
        <taxon>Eukaryota</taxon>
        <taxon>Metazoa</taxon>
        <taxon>Ecdysozoa</taxon>
        <taxon>Arthropoda</taxon>
        <taxon>Hexapoda</taxon>
        <taxon>Insecta</taxon>
        <taxon>Pterygota</taxon>
        <taxon>Neoptera</taxon>
        <taxon>Endopterygota</taxon>
        <taxon>Coleoptera</taxon>
        <taxon>Polyphaga</taxon>
        <taxon>Elateriformia</taxon>
        <taxon>Elateroidea</taxon>
        <taxon>Lampyridae</taxon>
        <taxon>Lampyrinae</taxon>
        <taxon>Photinus</taxon>
    </lineage>
</organism>
<name>A0A1Y1L1D4_PHOPY</name>
<dbReference type="Pfam" id="PF02958">
    <property type="entry name" value="EcKL"/>
    <property type="match status" value="1"/>
</dbReference>
<sequence length="163" mass="18724">MTFPKMSTITAEIENLARSLVTAAFPNRINCPIELSGSILENGENFQGIIYSVSVSDENGTLHLVLKVASQENNFRRMFAVHEIYKAEIFAYKEILCEFSQIQNEKKLARHFQAFAKMYASRTDILRESLLMENVKKKGFRLINHRIPTRRLSPRFACYEGNG</sequence>
<reference evidence="1" key="1">
    <citation type="journal article" date="2016" name="Sci. Rep.">
        <title>Molecular characterization of firefly nuptial gifts: a multi-omics approach sheds light on postcopulatory sexual selection.</title>
        <authorList>
            <person name="Al-Wathiqui N."/>
            <person name="Fallon T.R."/>
            <person name="South A."/>
            <person name="Weng J.K."/>
            <person name="Lewis S.M."/>
        </authorList>
    </citation>
    <scope>NUCLEOTIDE SEQUENCE</scope>
</reference>
<dbReference type="InterPro" id="IPR004119">
    <property type="entry name" value="EcKL"/>
</dbReference>
<dbReference type="EMBL" id="GEZM01071500">
    <property type="protein sequence ID" value="JAV65755.1"/>
    <property type="molecule type" value="Transcribed_RNA"/>
</dbReference>
<dbReference type="EMBL" id="GEZM01071503">
    <property type="protein sequence ID" value="JAV65749.1"/>
    <property type="molecule type" value="Transcribed_RNA"/>
</dbReference>